<evidence type="ECO:0000313" key="3">
    <source>
        <dbReference type="Proteomes" id="UP000294726"/>
    </source>
</evidence>
<evidence type="ECO:0000256" key="1">
    <source>
        <dbReference type="SAM" id="Phobius"/>
    </source>
</evidence>
<dbReference type="PIRSF" id="PIRSF031501">
    <property type="entry name" value="QueT"/>
    <property type="match status" value="1"/>
</dbReference>
<feature type="transmembrane region" description="Helical" evidence="1">
    <location>
        <begin position="66"/>
        <end position="99"/>
    </location>
</feature>
<dbReference type="Pfam" id="PF06177">
    <property type="entry name" value="QueT"/>
    <property type="match status" value="1"/>
</dbReference>
<gene>
    <name evidence="2" type="primary">QueT</name>
    <name evidence="2" type="ORF">OENI_0126</name>
</gene>
<sequence>MMLNMSNHKKSQARNITLIGVVAALYILVGMIPPFNLRGGAVQIRPGEGFNNLAIFNKRYIIAQTIGVFIFNLFFGLGIIDAIVGGLQTLVMTWVVYTVTQKIKNVPLKFVASTLIVSLFMFWIAAELVIFFPKSADGSFWATYGMLFISELASMIVGSIVIYAVSKTINLTK</sequence>
<organism evidence="2 3">
    <name type="scientific">Oenococcus oeni</name>
    <name type="common">Leuconostoc oenos</name>
    <dbReference type="NCBI Taxonomy" id="1247"/>
    <lineage>
        <taxon>Bacteria</taxon>
        <taxon>Bacillati</taxon>
        <taxon>Bacillota</taxon>
        <taxon>Bacilli</taxon>
        <taxon>Lactobacillales</taxon>
        <taxon>Lactobacillaceae</taxon>
        <taxon>Oenococcus</taxon>
    </lineage>
</organism>
<feature type="transmembrane region" description="Helical" evidence="1">
    <location>
        <begin position="111"/>
        <end position="132"/>
    </location>
</feature>
<accession>A0AAQ2UQF4</accession>
<dbReference type="PANTHER" id="PTHR40044">
    <property type="entry name" value="INTEGRAL MEMBRANE PROTEIN-RELATED"/>
    <property type="match status" value="1"/>
</dbReference>
<reference evidence="2 3" key="1">
    <citation type="submission" date="2018-08" db="EMBL/GenBank/DDBJ databases">
        <authorList>
            <person name="Lorentzen P. G. S. M."/>
        </authorList>
    </citation>
    <scope>NUCLEOTIDE SEQUENCE [LARGE SCALE GENOMIC DNA]</scope>
    <source>
        <strain evidence="2 3">CRBO_1381</strain>
    </source>
</reference>
<evidence type="ECO:0000313" key="2">
    <source>
        <dbReference type="EMBL" id="VDB97081.1"/>
    </source>
</evidence>
<dbReference type="InterPro" id="IPR010387">
    <property type="entry name" value="QueT"/>
</dbReference>
<keyword evidence="1" id="KW-0812">Transmembrane</keyword>
<keyword evidence="1" id="KW-1133">Transmembrane helix</keyword>
<proteinExistence type="predicted"/>
<feature type="transmembrane region" description="Helical" evidence="1">
    <location>
        <begin position="12"/>
        <end position="32"/>
    </location>
</feature>
<feature type="transmembrane region" description="Helical" evidence="1">
    <location>
        <begin position="144"/>
        <end position="165"/>
    </location>
</feature>
<keyword evidence="1" id="KW-0472">Membrane</keyword>
<name>A0AAQ2UQF4_OENOE</name>
<dbReference type="PANTHER" id="PTHR40044:SF1">
    <property type="entry name" value="INTEGRAL MEMBRANE PROTEIN"/>
    <property type="match status" value="1"/>
</dbReference>
<dbReference type="AlphaFoldDB" id="A0AAQ2UQF4"/>
<dbReference type="EMBL" id="LR031358">
    <property type="protein sequence ID" value="VDB97081.1"/>
    <property type="molecule type" value="Genomic_DNA"/>
</dbReference>
<protein>
    <submittedName>
        <fullName evidence="2">Queuosine transporter QueT</fullName>
    </submittedName>
</protein>
<dbReference type="Proteomes" id="UP000294726">
    <property type="component" value="Chromosome"/>
</dbReference>